<comment type="caution">
    <text evidence="1">The sequence shown here is derived from an EMBL/GenBank/DDBJ whole genome shotgun (WGS) entry which is preliminary data.</text>
</comment>
<evidence type="ECO:0000313" key="2">
    <source>
        <dbReference type="Proteomes" id="UP000821845"/>
    </source>
</evidence>
<organism evidence="1 2">
    <name type="scientific">Hyalomma asiaticum</name>
    <name type="common">Tick</name>
    <dbReference type="NCBI Taxonomy" id="266040"/>
    <lineage>
        <taxon>Eukaryota</taxon>
        <taxon>Metazoa</taxon>
        <taxon>Ecdysozoa</taxon>
        <taxon>Arthropoda</taxon>
        <taxon>Chelicerata</taxon>
        <taxon>Arachnida</taxon>
        <taxon>Acari</taxon>
        <taxon>Parasitiformes</taxon>
        <taxon>Ixodida</taxon>
        <taxon>Ixodoidea</taxon>
        <taxon>Ixodidae</taxon>
        <taxon>Hyalomminae</taxon>
        <taxon>Hyalomma</taxon>
    </lineage>
</organism>
<reference evidence="1" key="1">
    <citation type="submission" date="2020-05" db="EMBL/GenBank/DDBJ databases">
        <title>Large-scale comparative analyses of tick genomes elucidate their genetic diversity and vector capacities.</title>
        <authorList>
            <person name="Jia N."/>
            <person name="Wang J."/>
            <person name="Shi W."/>
            <person name="Du L."/>
            <person name="Sun Y."/>
            <person name="Zhan W."/>
            <person name="Jiang J."/>
            <person name="Wang Q."/>
            <person name="Zhang B."/>
            <person name="Ji P."/>
            <person name="Sakyi L.B."/>
            <person name="Cui X."/>
            <person name="Yuan T."/>
            <person name="Jiang B."/>
            <person name="Yang W."/>
            <person name="Lam T.T.-Y."/>
            <person name="Chang Q."/>
            <person name="Ding S."/>
            <person name="Wang X."/>
            <person name="Zhu J."/>
            <person name="Ruan X."/>
            <person name="Zhao L."/>
            <person name="Wei J."/>
            <person name="Que T."/>
            <person name="Du C."/>
            <person name="Cheng J."/>
            <person name="Dai P."/>
            <person name="Han X."/>
            <person name="Huang E."/>
            <person name="Gao Y."/>
            <person name="Liu J."/>
            <person name="Shao H."/>
            <person name="Ye R."/>
            <person name="Li L."/>
            <person name="Wei W."/>
            <person name="Wang X."/>
            <person name="Wang C."/>
            <person name="Yang T."/>
            <person name="Huo Q."/>
            <person name="Li W."/>
            <person name="Guo W."/>
            <person name="Chen H."/>
            <person name="Zhou L."/>
            <person name="Ni X."/>
            <person name="Tian J."/>
            <person name="Zhou Y."/>
            <person name="Sheng Y."/>
            <person name="Liu T."/>
            <person name="Pan Y."/>
            <person name="Xia L."/>
            <person name="Li J."/>
            <person name="Zhao F."/>
            <person name="Cao W."/>
        </authorList>
    </citation>
    <scope>NUCLEOTIDE SEQUENCE</scope>
    <source>
        <strain evidence="1">Hyas-2018</strain>
    </source>
</reference>
<gene>
    <name evidence="1" type="ORF">HPB50_025697</name>
</gene>
<dbReference type="Proteomes" id="UP000821845">
    <property type="component" value="Chromosome 4"/>
</dbReference>
<name>A0ACB7SKX0_HYAAI</name>
<sequence>MEEDANALLSAATVKYHKYGKSGDFRRYVLHRNLARKIHSYRMRRRRQQDPPACRSPARNGRPRCTESQDSADRPAQPQSSLPADVQRRLQCARQFIAGLEPSRVDMQAIEEELGPDPDMEFLDD</sequence>
<protein>
    <submittedName>
        <fullName evidence="1">Uncharacterized protein</fullName>
    </submittedName>
</protein>
<proteinExistence type="predicted"/>
<evidence type="ECO:0000313" key="1">
    <source>
        <dbReference type="EMBL" id="KAH6934611.1"/>
    </source>
</evidence>
<keyword evidence="2" id="KW-1185">Reference proteome</keyword>
<dbReference type="EMBL" id="CM023484">
    <property type="protein sequence ID" value="KAH6934611.1"/>
    <property type="molecule type" value="Genomic_DNA"/>
</dbReference>
<accession>A0ACB7SKX0</accession>